<organism evidence="1 2">
    <name type="scientific">Paraglomus brasilianum</name>
    <dbReference type="NCBI Taxonomy" id="144538"/>
    <lineage>
        <taxon>Eukaryota</taxon>
        <taxon>Fungi</taxon>
        <taxon>Fungi incertae sedis</taxon>
        <taxon>Mucoromycota</taxon>
        <taxon>Glomeromycotina</taxon>
        <taxon>Glomeromycetes</taxon>
        <taxon>Paraglomerales</taxon>
        <taxon>Paraglomeraceae</taxon>
        <taxon>Paraglomus</taxon>
    </lineage>
</organism>
<evidence type="ECO:0000313" key="2">
    <source>
        <dbReference type="Proteomes" id="UP000789739"/>
    </source>
</evidence>
<accession>A0A9N9AWQ1</accession>
<gene>
    <name evidence="1" type="ORF">PBRASI_LOCUS4788</name>
</gene>
<proteinExistence type="predicted"/>
<comment type="caution">
    <text evidence="1">The sequence shown here is derived from an EMBL/GenBank/DDBJ whole genome shotgun (WGS) entry which is preliminary data.</text>
</comment>
<dbReference type="EMBL" id="CAJVPI010000517">
    <property type="protein sequence ID" value="CAG8545046.1"/>
    <property type="molecule type" value="Genomic_DNA"/>
</dbReference>
<reference evidence="1" key="1">
    <citation type="submission" date="2021-06" db="EMBL/GenBank/DDBJ databases">
        <authorList>
            <person name="Kallberg Y."/>
            <person name="Tangrot J."/>
            <person name="Rosling A."/>
        </authorList>
    </citation>
    <scope>NUCLEOTIDE SEQUENCE</scope>
    <source>
        <strain evidence="1">BR232B</strain>
    </source>
</reference>
<protein>
    <submittedName>
        <fullName evidence="1">7339_t:CDS:1</fullName>
    </submittedName>
</protein>
<evidence type="ECO:0000313" key="1">
    <source>
        <dbReference type="EMBL" id="CAG8545046.1"/>
    </source>
</evidence>
<dbReference type="Proteomes" id="UP000789739">
    <property type="component" value="Unassembled WGS sequence"/>
</dbReference>
<name>A0A9N9AWQ1_9GLOM</name>
<sequence>MSYIVLLDAASKYQSRSAVVDYANQTAGLDTRSTTAEGLCGEPPDGIELLDAVFPLHNNKKVVIFRTTASSE</sequence>
<keyword evidence="2" id="KW-1185">Reference proteome</keyword>
<dbReference type="AlphaFoldDB" id="A0A9N9AWQ1"/>